<evidence type="ECO:0000256" key="1">
    <source>
        <dbReference type="SAM" id="Phobius"/>
    </source>
</evidence>
<dbReference type="EMBL" id="JAXUIC010000010">
    <property type="protein sequence ID" value="KAK4568538.1"/>
    <property type="molecule type" value="Genomic_DNA"/>
</dbReference>
<sequence>MLLVALIGLHLQPLSISPLEKHFAIILIFIVAIIIYGIAYVLTKLKPQDAEYLSKFRFIRLVFGIIAIELLASIIISPFWLSVVILCSILIVGVLCLYNKFIN</sequence>
<gene>
    <name evidence="2" type="ORF">RGQ29_004088</name>
</gene>
<evidence type="ECO:0000313" key="3">
    <source>
        <dbReference type="Proteomes" id="UP001324115"/>
    </source>
</evidence>
<feature type="transmembrane region" description="Helical" evidence="1">
    <location>
        <begin position="58"/>
        <end position="76"/>
    </location>
</feature>
<dbReference type="AlphaFoldDB" id="A0AAN7IFW8"/>
<dbReference type="InterPro" id="IPR053258">
    <property type="entry name" value="Ca-permeable_cation_channel"/>
</dbReference>
<reference evidence="2 3" key="1">
    <citation type="journal article" date="2023" name="G3 (Bethesda)">
        <title>A haplotype-resolved chromosome-scale genome for Quercus rubra L. provides insights into the genetics of adaptive traits for red oak species.</title>
        <authorList>
            <person name="Kapoor B."/>
            <person name="Jenkins J."/>
            <person name="Schmutz J."/>
            <person name="Zhebentyayeva T."/>
            <person name="Kuelheim C."/>
            <person name="Coggeshall M."/>
            <person name="Heim C."/>
            <person name="Lasky J.R."/>
            <person name="Leites L."/>
            <person name="Islam-Faridi N."/>
            <person name="Romero-Severson J."/>
            <person name="DeLeo V.L."/>
            <person name="Lucas S.M."/>
            <person name="Lazic D."/>
            <person name="Gailing O."/>
            <person name="Carlson J."/>
            <person name="Staton M."/>
        </authorList>
    </citation>
    <scope>NUCLEOTIDE SEQUENCE [LARGE SCALE GENOMIC DNA]</scope>
    <source>
        <strain evidence="2">Pseudo-F2</strain>
    </source>
</reference>
<feature type="transmembrane region" description="Helical" evidence="1">
    <location>
        <begin position="23"/>
        <end position="42"/>
    </location>
</feature>
<evidence type="ECO:0000313" key="2">
    <source>
        <dbReference type="EMBL" id="KAK4568538.1"/>
    </source>
</evidence>
<keyword evidence="1" id="KW-1133">Transmembrane helix</keyword>
<dbReference type="Proteomes" id="UP001324115">
    <property type="component" value="Unassembled WGS sequence"/>
</dbReference>
<comment type="caution">
    <text evidence="2">The sequence shown here is derived from an EMBL/GenBank/DDBJ whole genome shotgun (WGS) entry which is preliminary data.</text>
</comment>
<proteinExistence type="predicted"/>
<dbReference type="PANTHER" id="PTHR34115">
    <property type="entry name" value="PROTEIN, PUTATIVE-RELATED"/>
    <property type="match status" value="1"/>
</dbReference>
<name>A0AAN7IFW8_QUERU</name>
<accession>A0AAN7IFW8</accession>
<keyword evidence="3" id="KW-1185">Reference proteome</keyword>
<feature type="transmembrane region" description="Helical" evidence="1">
    <location>
        <begin position="82"/>
        <end position="101"/>
    </location>
</feature>
<keyword evidence="1" id="KW-0472">Membrane</keyword>
<keyword evidence="1" id="KW-0812">Transmembrane</keyword>
<protein>
    <submittedName>
        <fullName evidence="2">Uncharacterized protein</fullName>
    </submittedName>
</protein>
<organism evidence="2 3">
    <name type="scientific">Quercus rubra</name>
    <name type="common">Northern red oak</name>
    <name type="synonym">Quercus borealis</name>
    <dbReference type="NCBI Taxonomy" id="3512"/>
    <lineage>
        <taxon>Eukaryota</taxon>
        <taxon>Viridiplantae</taxon>
        <taxon>Streptophyta</taxon>
        <taxon>Embryophyta</taxon>
        <taxon>Tracheophyta</taxon>
        <taxon>Spermatophyta</taxon>
        <taxon>Magnoliopsida</taxon>
        <taxon>eudicotyledons</taxon>
        <taxon>Gunneridae</taxon>
        <taxon>Pentapetalae</taxon>
        <taxon>rosids</taxon>
        <taxon>fabids</taxon>
        <taxon>Fagales</taxon>
        <taxon>Fagaceae</taxon>
        <taxon>Quercus</taxon>
    </lineage>
</organism>
<dbReference type="PANTHER" id="PTHR34115:SF17">
    <property type="entry name" value="PROTEIN, PUTATIVE-RELATED"/>
    <property type="match status" value="1"/>
</dbReference>